<feature type="transmembrane region" description="Helical" evidence="1">
    <location>
        <begin position="178"/>
        <end position="201"/>
    </location>
</feature>
<feature type="transmembrane region" description="Helical" evidence="1">
    <location>
        <begin position="21"/>
        <end position="47"/>
    </location>
</feature>
<evidence type="ECO:0000313" key="4">
    <source>
        <dbReference type="Proteomes" id="UP000830542"/>
    </source>
</evidence>
<dbReference type="Proteomes" id="UP000830542">
    <property type="component" value="Plasmid unnamed2"/>
</dbReference>
<protein>
    <recommendedName>
        <fullName evidence="2">DUF7847 domain-containing protein</fullName>
    </recommendedName>
</protein>
<geneLocation type="plasmid" evidence="3 4">
    <name>unnamed2</name>
</geneLocation>
<keyword evidence="3" id="KW-0614">Plasmid</keyword>
<dbReference type="InterPro" id="IPR057169">
    <property type="entry name" value="DUF7847"/>
</dbReference>
<proteinExistence type="predicted"/>
<evidence type="ECO:0000256" key="1">
    <source>
        <dbReference type="SAM" id="Phobius"/>
    </source>
</evidence>
<keyword evidence="1" id="KW-0472">Membrane</keyword>
<dbReference type="KEGG" id="hdo:MUK72_16900"/>
<feature type="transmembrane region" description="Helical" evidence="1">
    <location>
        <begin position="138"/>
        <end position="157"/>
    </location>
</feature>
<dbReference type="RefSeq" id="WP_244706449.1">
    <property type="nucleotide sequence ID" value="NZ_BAAADN010000077.1"/>
</dbReference>
<feature type="transmembrane region" description="Helical" evidence="1">
    <location>
        <begin position="67"/>
        <end position="93"/>
    </location>
</feature>
<gene>
    <name evidence="3" type="ORF">MUK72_16900</name>
</gene>
<feature type="transmembrane region" description="Helical" evidence="1">
    <location>
        <begin position="114"/>
        <end position="132"/>
    </location>
</feature>
<accession>A0AAX3ATJ2</accession>
<feature type="domain" description="DUF7847" evidence="2">
    <location>
        <begin position="3"/>
        <end position="235"/>
    </location>
</feature>
<dbReference type="Pfam" id="PF25231">
    <property type="entry name" value="DUF7847"/>
    <property type="match status" value="1"/>
</dbReference>
<organism evidence="3 4">
    <name type="scientific">Halococcus dombrowskii</name>
    <dbReference type="NCBI Taxonomy" id="179637"/>
    <lineage>
        <taxon>Archaea</taxon>
        <taxon>Methanobacteriati</taxon>
        <taxon>Methanobacteriota</taxon>
        <taxon>Stenosarchaea group</taxon>
        <taxon>Halobacteria</taxon>
        <taxon>Halobacteriales</taxon>
        <taxon>Halococcaceae</taxon>
        <taxon>Halococcus</taxon>
    </lineage>
</organism>
<evidence type="ECO:0000259" key="2">
    <source>
        <dbReference type="Pfam" id="PF25231"/>
    </source>
</evidence>
<dbReference type="AlphaFoldDB" id="A0AAX3ATJ2"/>
<dbReference type="GeneID" id="71763562"/>
<reference evidence="3" key="1">
    <citation type="submission" date="2022-04" db="EMBL/GenBank/DDBJ databases">
        <title>Sequencing and genomic assembly of Halococcus dombrowskii.</title>
        <authorList>
            <person name="Lim S.W."/>
            <person name="MacLea K.S."/>
        </authorList>
    </citation>
    <scope>NUCLEOTIDE SEQUENCE</scope>
    <source>
        <strain evidence="3">H4</strain>
        <plasmid evidence="3">unnamed2</plasmid>
    </source>
</reference>
<keyword evidence="4" id="KW-1185">Reference proteome</keyword>
<dbReference type="EMBL" id="CP095007">
    <property type="protein sequence ID" value="UOO97106.1"/>
    <property type="molecule type" value="Genomic_DNA"/>
</dbReference>
<sequence>MVLHIRRALSNGVSKTLSTAGLVFVVLIGIAQIAFLALSNTLAEAFVASLDLPAGTTETTSSVPLSLPISATMAGVLSVVVFLVLQVITIVLIRVMTADSPTITSETYTRRMGWVVLNSIVGGIVLGILSMVGFILLIIPGLFLTVSLLFTVIYIADEDENFFSAMKNSWSLASGNRWRLLGLYVAVFIAYMILSIVLGLVMPPASIVSQVVTGILSTILVVYLMAVLTDAYRQLRREGQPEQETDPDPNTAV</sequence>
<evidence type="ECO:0000313" key="3">
    <source>
        <dbReference type="EMBL" id="UOO97106.1"/>
    </source>
</evidence>
<feature type="transmembrane region" description="Helical" evidence="1">
    <location>
        <begin position="207"/>
        <end position="228"/>
    </location>
</feature>
<name>A0AAX3ATJ2_HALDO</name>
<keyword evidence="1" id="KW-0812">Transmembrane</keyword>
<keyword evidence="1" id="KW-1133">Transmembrane helix</keyword>